<dbReference type="GO" id="GO:0016491">
    <property type="term" value="F:oxidoreductase activity"/>
    <property type="evidence" value="ECO:0007669"/>
    <property type="project" value="InterPro"/>
</dbReference>
<accession>A0AAN9YL54</accession>
<feature type="domain" description="Enoyl reductase (ER)" evidence="1">
    <location>
        <begin position="18"/>
        <end position="279"/>
    </location>
</feature>
<dbReference type="PANTHER" id="PTHR45033">
    <property type="match status" value="1"/>
</dbReference>
<dbReference type="Pfam" id="PF00107">
    <property type="entry name" value="ADH_zinc_N"/>
    <property type="match status" value="1"/>
</dbReference>
<dbReference type="InterPro" id="IPR052711">
    <property type="entry name" value="Zinc_ADH-like"/>
</dbReference>
<evidence type="ECO:0000259" key="1">
    <source>
        <dbReference type="SMART" id="SM00829"/>
    </source>
</evidence>
<dbReference type="InterPro" id="IPR020843">
    <property type="entry name" value="ER"/>
</dbReference>
<dbReference type="EMBL" id="JAKJXP020000075">
    <property type="protein sequence ID" value="KAK7749298.1"/>
    <property type="molecule type" value="Genomic_DNA"/>
</dbReference>
<evidence type="ECO:0000313" key="2">
    <source>
        <dbReference type="EMBL" id="KAK7749298.1"/>
    </source>
</evidence>
<dbReference type="SUPFAM" id="SSF51735">
    <property type="entry name" value="NAD(P)-binding Rossmann-fold domains"/>
    <property type="match status" value="1"/>
</dbReference>
<dbReference type="InterPro" id="IPR013149">
    <property type="entry name" value="ADH-like_C"/>
</dbReference>
<dbReference type="SUPFAM" id="SSF50129">
    <property type="entry name" value="GroES-like"/>
    <property type="match status" value="1"/>
</dbReference>
<sequence length="285" mass="29595">MAEVPSTTSQWVIESPTGTAGLKLKHDVPLPALGPHDVLVKIHAVSLNARDNQIINNNYTWGVTPGVVPLSDGAGSFSFAQASTLPCAALTAWNALFCGSGGSVKPGDVVLTQGSGGVSLFAIQFARAAGATVIATTGRLGGEREARLRRLGAATVLSYREADWGQRAKAATAGGRGVDLVVETSGAGDQSAAALKLGGRIAVVGGVAGSGASTFDMRITLGELRRVAVGSRDQFEDMIRAIETNGIQPVVDEMVWRFDQAREAFEHAQSGKMLGKVVIRIAEEA</sequence>
<comment type="caution">
    <text evidence="2">The sequence shown here is derived from an EMBL/GenBank/DDBJ whole genome shotgun (WGS) entry which is preliminary data.</text>
</comment>
<proteinExistence type="predicted"/>
<protein>
    <recommendedName>
        <fullName evidence="1">Enoyl reductase (ER) domain-containing protein</fullName>
    </recommendedName>
</protein>
<keyword evidence="3" id="KW-1185">Reference proteome</keyword>
<evidence type="ECO:0000313" key="3">
    <source>
        <dbReference type="Proteomes" id="UP001320420"/>
    </source>
</evidence>
<dbReference type="InterPro" id="IPR011032">
    <property type="entry name" value="GroES-like_sf"/>
</dbReference>
<dbReference type="PANTHER" id="PTHR45033:SF2">
    <property type="entry name" value="ZINC-TYPE ALCOHOL DEHYDROGENASE-LIKE PROTEIN C1773.06C"/>
    <property type="match status" value="1"/>
</dbReference>
<dbReference type="SMART" id="SM00829">
    <property type="entry name" value="PKS_ER"/>
    <property type="match status" value="1"/>
</dbReference>
<dbReference type="InterPro" id="IPR036291">
    <property type="entry name" value="NAD(P)-bd_dom_sf"/>
</dbReference>
<name>A0AAN9YL54_9PEZI</name>
<dbReference type="CDD" id="cd08276">
    <property type="entry name" value="MDR7"/>
    <property type="match status" value="1"/>
</dbReference>
<organism evidence="2 3">
    <name type="scientific">Diatrype stigma</name>
    <dbReference type="NCBI Taxonomy" id="117547"/>
    <lineage>
        <taxon>Eukaryota</taxon>
        <taxon>Fungi</taxon>
        <taxon>Dikarya</taxon>
        <taxon>Ascomycota</taxon>
        <taxon>Pezizomycotina</taxon>
        <taxon>Sordariomycetes</taxon>
        <taxon>Xylariomycetidae</taxon>
        <taxon>Xylariales</taxon>
        <taxon>Diatrypaceae</taxon>
        <taxon>Diatrype</taxon>
    </lineage>
</organism>
<gene>
    <name evidence="2" type="ORF">SLS62_008267</name>
</gene>
<dbReference type="Proteomes" id="UP001320420">
    <property type="component" value="Unassembled WGS sequence"/>
</dbReference>
<dbReference type="Gene3D" id="3.90.180.10">
    <property type="entry name" value="Medium-chain alcohol dehydrogenases, catalytic domain"/>
    <property type="match status" value="2"/>
</dbReference>
<dbReference type="AlphaFoldDB" id="A0AAN9YL54"/>
<reference evidence="2 3" key="1">
    <citation type="submission" date="2024-02" db="EMBL/GenBank/DDBJ databases">
        <title>De novo assembly and annotation of 12 fungi associated with fruit tree decline syndrome in Ontario, Canada.</title>
        <authorList>
            <person name="Sulman M."/>
            <person name="Ellouze W."/>
            <person name="Ilyukhin E."/>
        </authorList>
    </citation>
    <scope>NUCLEOTIDE SEQUENCE [LARGE SCALE GENOMIC DNA]</scope>
    <source>
        <strain evidence="2 3">M11/M66-122</strain>
    </source>
</reference>
<dbReference type="Gene3D" id="3.40.50.720">
    <property type="entry name" value="NAD(P)-binding Rossmann-like Domain"/>
    <property type="match status" value="1"/>
</dbReference>